<protein>
    <submittedName>
        <fullName evidence="1">Uncharacterized protein</fullName>
    </submittedName>
</protein>
<organism evidence="1 2">
    <name type="scientific">Liparis tanakae</name>
    <name type="common">Tanaka's snailfish</name>
    <dbReference type="NCBI Taxonomy" id="230148"/>
    <lineage>
        <taxon>Eukaryota</taxon>
        <taxon>Metazoa</taxon>
        <taxon>Chordata</taxon>
        <taxon>Craniata</taxon>
        <taxon>Vertebrata</taxon>
        <taxon>Euteleostomi</taxon>
        <taxon>Actinopterygii</taxon>
        <taxon>Neopterygii</taxon>
        <taxon>Teleostei</taxon>
        <taxon>Neoteleostei</taxon>
        <taxon>Acanthomorphata</taxon>
        <taxon>Eupercaria</taxon>
        <taxon>Perciformes</taxon>
        <taxon>Cottioidei</taxon>
        <taxon>Cottales</taxon>
        <taxon>Liparidae</taxon>
        <taxon>Liparis</taxon>
    </lineage>
</organism>
<name>A0A4Z2EL81_9TELE</name>
<comment type="caution">
    <text evidence="1">The sequence shown here is derived from an EMBL/GenBank/DDBJ whole genome shotgun (WGS) entry which is preliminary data.</text>
</comment>
<accession>A0A4Z2EL81</accession>
<keyword evidence="2" id="KW-1185">Reference proteome</keyword>
<sequence>MSPRCNAGPFDAVFACNACGAGSNVRHVSIWDKGEEPNHCMDICPLWGDVGTRRGEGQDKRYTLNEGMGGVYD</sequence>
<reference evidence="1 2" key="1">
    <citation type="submission" date="2019-03" db="EMBL/GenBank/DDBJ databases">
        <title>First draft genome of Liparis tanakae, snailfish: a comprehensive survey of snailfish specific genes.</title>
        <authorList>
            <person name="Kim W."/>
            <person name="Song I."/>
            <person name="Jeong J.-H."/>
            <person name="Kim D."/>
            <person name="Kim S."/>
            <person name="Ryu S."/>
            <person name="Song J.Y."/>
            <person name="Lee S.K."/>
        </authorList>
    </citation>
    <scope>NUCLEOTIDE SEQUENCE [LARGE SCALE GENOMIC DNA]</scope>
    <source>
        <tissue evidence="1">Muscle</tissue>
    </source>
</reference>
<evidence type="ECO:0000313" key="1">
    <source>
        <dbReference type="EMBL" id="TNN29320.1"/>
    </source>
</evidence>
<dbReference type="Proteomes" id="UP000314294">
    <property type="component" value="Unassembled WGS sequence"/>
</dbReference>
<proteinExistence type="predicted"/>
<dbReference type="EMBL" id="SRLO01005785">
    <property type="protein sequence ID" value="TNN29320.1"/>
    <property type="molecule type" value="Genomic_DNA"/>
</dbReference>
<gene>
    <name evidence="1" type="ORF">EYF80_060534</name>
</gene>
<evidence type="ECO:0000313" key="2">
    <source>
        <dbReference type="Proteomes" id="UP000314294"/>
    </source>
</evidence>
<dbReference type="AlphaFoldDB" id="A0A4Z2EL81"/>